<dbReference type="Proteomes" id="UP000035720">
    <property type="component" value="Unassembled WGS sequence"/>
</dbReference>
<sequence length="58" mass="6354">MQRPGRGTPYGNDAGKCACDCGLGRYVAGFCRRFVSSLMIGRIVPWVDPQLTQPRSHA</sequence>
<organism evidence="1 2">
    <name type="scientific">Nostocoides jenkinsii Ben 74</name>
    <dbReference type="NCBI Taxonomy" id="1193518"/>
    <lineage>
        <taxon>Bacteria</taxon>
        <taxon>Bacillati</taxon>
        <taxon>Actinomycetota</taxon>
        <taxon>Actinomycetes</taxon>
        <taxon>Micrococcales</taxon>
        <taxon>Intrasporangiaceae</taxon>
        <taxon>Nostocoides</taxon>
    </lineage>
</organism>
<dbReference type="EMBL" id="CAJC01000136">
    <property type="protein sequence ID" value="CCI52997.1"/>
    <property type="molecule type" value="Genomic_DNA"/>
</dbReference>
<proteinExistence type="predicted"/>
<dbReference type="AlphaFoldDB" id="A0A077MDM4"/>
<name>A0A077MDM4_9MICO</name>
<protein>
    <submittedName>
        <fullName evidence="1">Uncharacterized protein</fullName>
    </submittedName>
</protein>
<keyword evidence="2" id="KW-1185">Reference proteome</keyword>
<dbReference type="STRING" id="1193518.BN13_270012"/>
<evidence type="ECO:0000313" key="2">
    <source>
        <dbReference type="Proteomes" id="UP000035720"/>
    </source>
</evidence>
<comment type="caution">
    <text evidence="1">The sequence shown here is derived from an EMBL/GenBank/DDBJ whole genome shotgun (WGS) entry which is preliminary data.</text>
</comment>
<accession>A0A077MDM4</accession>
<evidence type="ECO:0000313" key="1">
    <source>
        <dbReference type="EMBL" id="CCI52997.1"/>
    </source>
</evidence>
<gene>
    <name evidence="1" type="ORF">BN13_270012</name>
</gene>
<reference evidence="1 2" key="1">
    <citation type="journal article" date="2013" name="ISME J.">
        <title>A metabolic model for members of the genus Tetrasphaera involved in enhanced biological phosphorus removal.</title>
        <authorList>
            <person name="Kristiansen R."/>
            <person name="Nguyen H.T.T."/>
            <person name="Saunders A.M."/>
            <person name="Nielsen J.L."/>
            <person name="Wimmer R."/>
            <person name="Le V.Q."/>
            <person name="McIlroy S.J."/>
            <person name="Petrovski S."/>
            <person name="Seviour R.J."/>
            <person name="Calteau A."/>
            <person name="Nielsen K.L."/>
            <person name="Nielsen P.H."/>
        </authorList>
    </citation>
    <scope>NUCLEOTIDE SEQUENCE [LARGE SCALE GENOMIC DNA]</scope>
    <source>
        <strain evidence="1 2">Ben 74</strain>
    </source>
</reference>